<keyword evidence="2" id="KW-1185">Reference proteome</keyword>
<proteinExistence type="predicted"/>
<dbReference type="EMBL" id="JADZGI010000001">
    <property type="protein sequence ID" value="MBH0113687.1"/>
    <property type="molecule type" value="Genomic_DNA"/>
</dbReference>
<dbReference type="AlphaFoldDB" id="A0A931HDA8"/>
<reference evidence="1" key="1">
    <citation type="submission" date="2020-11" db="EMBL/GenBank/DDBJ databases">
        <title>Novosphingobium aureum sp. nov., a marine bacterium isolated from sediment of a salt flat.</title>
        <authorList>
            <person name="Yoo Y."/>
            <person name="Kim J.-J."/>
        </authorList>
    </citation>
    <scope>NUCLEOTIDE SEQUENCE</scope>
    <source>
        <strain evidence="1">YJ-S2-02</strain>
    </source>
</reference>
<comment type="caution">
    <text evidence="1">The sequence shown here is derived from an EMBL/GenBank/DDBJ whole genome shotgun (WGS) entry which is preliminary data.</text>
</comment>
<organism evidence="1 2">
    <name type="scientific">Novosphingobium aureum</name>
    <dbReference type="NCBI Taxonomy" id="2792964"/>
    <lineage>
        <taxon>Bacteria</taxon>
        <taxon>Pseudomonadati</taxon>
        <taxon>Pseudomonadota</taxon>
        <taxon>Alphaproteobacteria</taxon>
        <taxon>Sphingomonadales</taxon>
        <taxon>Sphingomonadaceae</taxon>
        <taxon>Novosphingobium</taxon>
    </lineage>
</organism>
<evidence type="ECO:0000313" key="1">
    <source>
        <dbReference type="EMBL" id="MBH0113687.1"/>
    </source>
</evidence>
<protein>
    <submittedName>
        <fullName evidence="1">Uncharacterized protein</fullName>
    </submittedName>
</protein>
<dbReference type="Proteomes" id="UP000617634">
    <property type="component" value="Unassembled WGS sequence"/>
</dbReference>
<dbReference type="RefSeq" id="WP_197164028.1">
    <property type="nucleotide sequence ID" value="NZ_JADZGI010000001.1"/>
</dbReference>
<sequence length="78" mass="8885">MEAEATELERRVLAHARILQSLICFLAESQPEILERLKSAFGSGHNVGEYEQDYSSTEQYGDMFVRMIEKEIARGAPH</sequence>
<evidence type="ECO:0000313" key="2">
    <source>
        <dbReference type="Proteomes" id="UP000617634"/>
    </source>
</evidence>
<gene>
    <name evidence="1" type="ORF">I5E68_12090</name>
</gene>
<accession>A0A931HDA8</accession>
<name>A0A931HDA8_9SPHN</name>